<dbReference type="InterPro" id="IPR036388">
    <property type="entry name" value="WH-like_DNA-bd_sf"/>
</dbReference>
<dbReference type="RefSeq" id="WP_170132010.1">
    <property type="nucleotide sequence ID" value="NZ_QNRT01000002.1"/>
</dbReference>
<keyword evidence="10" id="KW-1185">Reference proteome</keyword>
<keyword evidence="2 6" id="KW-0805">Transcription regulation</keyword>
<evidence type="ECO:0000313" key="10">
    <source>
        <dbReference type="Proteomes" id="UP000253083"/>
    </source>
</evidence>
<evidence type="ECO:0000259" key="8">
    <source>
        <dbReference type="Pfam" id="PF08281"/>
    </source>
</evidence>
<reference evidence="9 10" key="1">
    <citation type="submission" date="2018-06" db="EMBL/GenBank/DDBJ databases">
        <title>Genomic Encyclopedia of Type Strains, Phase IV (KMG-IV): sequencing the most valuable type-strain genomes for metagenomic binning, comparative biology and taxonomic classification.</title>
        <authorList>
            <person name="Goeker M."/>
        </authorList>
    </citation>
    <scope>NUCLEOTIDE SEQUENCE [LARGE SCALE GENOMIC DNA]</scope>
    <source>
        <strain evidence="9 10">DSM 24032</strain>
    </source>
</reference>
<evidence type="ECO:0000256" key="5">
    <source>
        <dbReference type="ARBA" id="ARBA00023163"/>
    </source>
</evidence>
<evidence type="ECO:0000256" key="2">
    <source>
        <dbReference type="ARBA" id="ARBA00023015"/>
    </source>
</evidence>
<evidence type="ECO:0000256" key="4">
    <source>
        <dbReference type="ARBA" id="ARBA00023125"/>
    </source>
</evidence>
<dbReference type="SUPFAM" id="SSF88946">
    <property type="entry name" value="Sigma2 domain of RNA polymerase sigma factors"/>
    <property type="match status" value="1"/>
</dbReference>
<dbReference type="Gene3D" id="1.10.1740.10">
    <property type="match status" value="1"/>
</dbReference>
<accession>A0A395JJL0</accession>
<keyword evidence="4 6" id="KW-0238">DNA-binding</keyword>
<dbReference type="GO" id="GO:0003677">
    <property type="term" value="F:DNA binding"/>
    <property type="evidence" value="ECO:0007669"/>
    <property type="project" value="UniProtKB-KW"/>
</dbReference>
<dbReference type="GO" id="GO:0016987">
    <property type="term" value="F:sigma factor activity"/>
    <property type="evidence" value="ECO:0007669"/>
    <property type="project" value="UniProtKB-KW"/>
</dbReference>
<keyword evidence="3 6" id="KW-0731">Sigma factor</keyword>
<dbReference type="InterPro" id="IPR013249">
    <property type="entry name" value="RNA_pol_sigma70_r4_t2"/>
</dbReference>
<dbReference type="InterPro" id="IPR014284">
    <property type="entry name" value="RNA_pol_sigma-70_dom"/>
</dbReference>
<dbReference type="Gene3D" id="1.10.10.10">
    <property type="entry name" value="Winged helix-like DNA-binding domain superfamily/Winged helix DNA-binding domain"/>
    <property type="match status" value="1"/>
</dbReference>
<evidence type="ECO:0000256" key="6">
    <source>
        <dbReference type="RuleBase" id="RU000716"/>
    </source>
</evidence>
<dbReference type="Pfam" id="PF08281">
    <property type="entry name" value="Sigma70_r4_2"/>
    <property type="match status" value="1"/>
</dbReference>
<evidence type="ECO:0000256" key="3">
    <source>
        <dbReference type="ARBA" id="ARBA00023082"/>
    </source>
</evidence>
<dbReference type="NCBIfam" id="TIGR02937">
    <property type="entry name" value="sigma70-ECF"/>
    <property type="match status" value="1"/>
</dbReference>
<dbReference type="InterPro" id="IPR039425">
    <property type="entry name" value="RNA_pol_sigma-70-like"/>
</dbReference>
<dbReference type="InterPro" id="IPR007627">
    <property type="entry name" value="RNA_pol_sigma70_r2"/>
</dbReference>
<dbReference type="AlphaFoldDB" id="A0A395JJL0"/>
<feature type="domain" description="RNA polymerase sigma-70 region 2" evidence="7">
    <location>
        <begin position="25"/>
        <end position="92"/>
    </location>
</feature>
<evidence type="ECO:0000259" key="7">
    <source>
        <dbReference type="Pfam" id="PF04542"/>
    </source>
</evidence>
<dbReference type="GO" id="GO:0006352">
    <property type="term" value="P:DNA-templated transcription initiation"/>
    <property type="evidence" value="ECO:0007669"/>
    <property type="project" value="InterPro"/>
</dbReference>
<dbReference type="PROSITE" id="PS01063">
    <property type="entry name" value="SIGMA70_ECF"/>
    <property type="match status" value="1"/>
</dbReference>
<feature type="domain" description="RNA polymerase sigma factor 70 region 4 type 2" evidence="8">
    <location>
        <begin position="122"/>
        <end position="174"/>
    </location>
</feature>
<name>A0A395JJL0_9GAMM</name>
<dbReference type="InterPro" id="IPR013325">
    <property type="entry name" value="RNA_pol_sigma_r2"/>
</dbReference>
<dbReference type="InterPro" id="IPR000838">
    <property type="entry name" value="RNA_pol_sigma70_ECF_CS"/>
</dbReference>
<evidence type="ECO:0000256" key="1">
    <source>
        <dbReference type="ARBA" id="ARBA00010641"/>
    </source>
</evidence>
<gene>
    <name evidence="9" type="ORF">DFR28_102287</name>
</gene>
<protein>
    <recommendedName>
        <fullName evidence="6">RNA polymerase sigma factor</fullName>
    </recommendedName>
</protein>
<comment type="similarity">
    <text evidence="1 6">Belongs to the sigma-70 factor family. ECF subfamily.</text>
</comment>
<dbReference type="EMBL" id="QNRT01000002">
    <property type="protein sequence ID" value="RBP50871.1"/>
    <property type="molecule type" value="Genomic_DNA"/>
</dbReference>
<proteinExistence type="inferred from homology"/>
<sequence length="186" mass="21691">MNKLDEAVLVELAVSNNDQRAFTELVNRHQSNLRYSMRQLTNWNEDLADDLAQETFIQAFKELHRFRKEAKFSSWLYRIGYNVFLQHVRKRQLDTQSIDENPYIANQIAEAPHGEEDSPLHQKVAKLLAMLEPERRSVLHLLLHRQNTQQEISDIMGIPLGTVKTHINRGRAALQQSLHGWQEKTA</sequence>
<dbReference type="InParanoid" id="A0A395JJL0"/>
<dbReference type="SUPFAM" id="SSF88659">
    <property type="entry name" value="Sigma3 and sigma4 domains of RNA polymerase sigma factors"/>
    <property type="match status" value="1"/>
</dbReference>
<organism evidence="9 10">
    <name type="scientific">Arenicella xantha</name>
    <dbReference type="NCBI Taxonomy" id="644221"/>
    <lineage>
        <taxon>Bacteria</taxon>
        <taxon>Pseudomonadati</taxon>
        <taxon>Pseudomonadota</taxon>
        <taxon>Gammaproteobacteria</taxon>
        <taxon>Arenicellales</taxon>
        <taxon>Arenicellaceae</taxon>
        <taxon>Arenicella</taxon>
    </lineage>
</organism>
<comment type="caution">
    <text evidence="9">The sequence shown here is derived from an EMBL/GenBank/DDBJ whole genome shotgun (WGS) entry which is preliminary data.</text>
</comment>
<dbReference type="Proteomes" id="UP000253083">
    <property type="component" value="Unassembled WGS sequence"/>
</dbReference>
<evidence type="ECO:0000313" key="9">
    <source>
        <dbReference type="EMBL" id="RBP50871.1"/>
    </source>
</evidence>
<dbReference type="Pfam" id="PF04542">
    <property type="entry name" value="Sigma70_r2"/>
    <property type="match status" value="1"/>
</dbReference>
<keyword evidence="5 6" id="KW-0804">Transcription</keyword>
<dbReference type="PANTHER" id="PTHR43133:SF51">
    <property type="entry name" value="RNA POLYMERASE SIGMA FACTOR"/>
    <property type="match status" value="1"/>
</dbReference>
<dbReference type="InterPro" id="IPR013324">
    <property type="entry name" value="RNA_pol_sigma_r3/r4-like"/>
</dbReference>
<dbReference type="PANTHER" id="PTHR43133">
    <property type="entry name" value="RNA POLYMERASE ECF-TYPE SIGMA FACTO"/>
    <property type="match status" value="1"/>
</dbReference>